<name>A0A1V6YQR3_PENNA</name>
<proteinExistence type="predicted"/>
<protein>
    <submittedName>
        <fullName evidence="1">Uncharacterized protein</fullName>
    </submittedName>
</protein>
<accession>A0A1V6YQR3</accession>
<dbReference type="AlphaFoldDB" id="A0A1V6YQR3"/>
<reference evidence="2" key="1">
    <citation type="journal article" date="2017" name="Nat. Microbiol.">
        <title>Global analysis of biosynthetic gene clusters reveals vast potential of secondary metabolite production in Penicillium species.</title>
        <authorList>
            <person name="Nielsen J.C."/>
            <person name="Grijseels S."/>
            <person name="Prigent S."/>
            <person name="Ji B."/>
            <person name="Dainat J."/>
            <person name="Nielsen K.F."/>
            <person name="Frisvad J.C."/>
            <person name="Workman M."/>
            <person name="Nielsen J."/>
        </authorList>
    </citation>
    <scope>NUCLEOTIDE SEQUENCE [LARGE SCALE GENOMIC DNA]</scope>
    <source>
        <strain evidence="2">IBT 13039</strain>
    </source>
</reference>
<evidence type="ECO:0000313" key="1">
    <source>
        <dbReference type="EMBL" id="OQE89522.1"/>
    </source>
</evidence>
<dbReference type="Proteomes" id="UP000191691">
    <property type="component" value="Unassembled WGS sequence"/>
</dbReference>
<organism evidence="1 2">
    <name type="scientific">Penicillium nalgiovense</name>
    <dbReference type="NCBI Taxonomy" id="60175"/>
    <lineage>
        <taxon>Eukaryota</taxon>
        <taxon>Fungi</taxon>
        <taxon>Dikarya</taxon>
        <taxon>Ascomycota</taxon>
        <taxon>Pezizomycotina</taxon>
        <taxon>Eurotiomycetes</taxon>
        <taxon>Eurotiomycetidae</taxon>
        <taxon>Eurotiales</taxon>
        <taxon>Aspergillaceae</taxon>
        <taxon>Penicillium</taxon>
    </lineage>
</organism>
<keyword evidence="2" id="KW-1185">Reference proteome</keyword>
<gene>
    <name evidence="1" type="ORF">PENNAL_c0014G10461</name>
</gene>
<sequence length="73" mass="7759">MSNLPDGYVVQHYPRSAANNRQKPSTVVASLEAGGIQNKPTNPQGMVAYLGSVEDKETLAACVGKMIMEAPLL</sequence>
<dbReference type="EMBL" id="MOOB01000014">
    <property type="protein sequence ID" value="OQE89522.1"/>
    <property type="molecule type" value="Genomic_DNA"/>
</dbReference>
<evidence type="ECO:0000313" key="2">
    <source>
        <dbReference type="Proteomes" id="UP000191691"/>
    </source>
</evidence>
<comment type="caution">
    <text evidence="1">The sequence shown here is derived from an EMBL/GenBank/DDBJ whole genome shotgun (WGS) entry which is preliminary data.</text>
</comment>